<keyword evidence="4" id="KW-1185">Reference proteome</keyword>
<dbReference type="Gene3D" id="2.60.120.200">
    <property type="match status" value="1"/>
</dbReference>
<evidence type="ECO:0000259" key="2">
    <source>
        <dbReference type="PROSITE" id="PS51670"/>
    </source>
</evidence>
<comment type="caution">
    <text evidence="1">Lacks conserved residue(s) required for the propagation of feature annotation.</text>
</comment>
<protein>
    <recommendedName>
        <fullName evidence="2">ShKT domain-containing protein</fullName>
    </recommendedName>
</protein>
<dbReference type="InterPro" id="IPR013320">
    <property type="entry name" value="ConA-like_dom_sf"/>
</dbReference>
<organism evidence="3 4">
    <name type="scientific">Mytilus edulis</name>
    <name type="common">Blue mussel</name>
    <dbReference type="NCBI Taxonomy" id="6550"/>
    <lineage>
        <taxon>Eukaryota</taxon>
        <taxon>Metazoa</taxon>
        <taxon>Spiralia</taxon>
        <taxon>Lophotrochozoa</taxon>
        <taxon>Mollusca</taxon>
        <taxon>Bivalvia</taxon>
        <taxon>Autobranchia</taxon>
        <taxon>Pteriomorphia</taxon>
        <taxon>Mytilida</taxon>
        <taxon>Mytiloidea</taxon>
        <taxon>Mytilidae</taxon>
        <taxon>Mytilinae</taxon>
        <taxon>Mytilus</taxon>
    </lineage>
</organism>
<evidence type="ECO:0000256" key="1">
    <source>
        <dbReference type="PROSITE-ProRule" id="PRU01005"/>
    </source>
</evidence>
<dbReference type="EMBL" id="CAJPWZ010002322">
    <property type="protein sequence ID" value="CAG2235540.1"/>
    <property type="molecule type" value="Genomic_DNA"/>
</dbReference>
<dbReference type="AlphaFoldDB" id="A0A8S3TVV9"/>
<feature type="domain" description="ShKT" evidence="2">
    <location>
        <begin position="95"/>
        <end position="128"/>
    </location>
</feature>
<dbReference type="SMART" id="SM00254">
    <property type="entry name" value="ShKT"/>
    <property type="match status" value="1"/>
</dbReference>
<dbReference type="InterPro" id="IPR003582">
    <property type="entry name" value="ShKT_dom"/>
</dbReference>
<reference evidence="3" key="1">
    <citation type="submission" date="2021-03" db="EMBL/GenBank/DDBJ databases">
        <authorList>
            <person name="Bekaert M."/>
        </authorList>
    </citation>
    <scope>NUCLEOTIDE SEQUENCE</scope>
</reference>
<accession>A0A8S3TVV9</accession>
<evidence type="ECO:0000313" key="3">
    <source>
        <dbReference type="EMBL" id="CAG2235540.1"/>
    </source>
</evidence>
<dbReference type="SUPFAM" id="SSF49899">
    <property type="entry name" value="Concanavalin A-like lectins/glucanases"/>
    <property type="match status" value="1"/>
</dbReference>
<evidence type="ECO:0000313" key="4">
    <source>
        <dbReference type="Proteomes" id="UP000683360"/>
    </source>
</evidence>
<gene>
    <name evidence="3" type="ORF">MEDL_48099</name>
</gene>
<dbReference type="Proteomes" id="UP000683360">
    <property type="component" value="Unassembled WGS sequence"/>
</dbReference>
<sequence length="187" mass="21136">MATKENVRNEEKKDCIQSLNVFILDHQSGALTPRHGNEQCEAGLTLKPPITGELQLIFEDTFDTNDFDKSKWTNEISSFETQPLHTTLAQSTGTCENKISDCADFGADVCTAYRVWINKNCQKYCNFCQELGISNLFPEPTNTFVRSGVLHLKPAIWLMPKEEHYGGWPMSGEIDMVETSILQLEPQ</sequence>
<dbReference type="OrthoDB" id="6121024at2759"/>
<dbReference type="PROSITE" id="PS51670">
    <property type="entry name" value="SHKT"/>
    <property type="match status" value="1"/>
</dbReference>
<dbReference type="Pfam" id="PF01549">
    <property type="entry name" value="ShK"/>
    <property type="match status" value="1"/>
</dbReference>
<comment type="caution">
    <text evidence="3">The sequence shown here is derived from an EMBL/GenBank/DDBJ whole genome shotgun (WGS) entry which is preliminary data.</text>
</comment>
<proteinExistence type="predicted"/>
<name>A0A8S3TVV9_MYTED</name>